<dbReference type="Proteomes" id="UP000886998">
    <property type="component" value="Unassembled WGS sequence"/>
</dbReference>
<dbReference type="OrthoDB" id="6434136at2759"/>
<proteinExistence type="predicted"/>
<dbReference type="AlphaFoldDB" id="A0A8X6YAZ5"/>
<feature type="chain" id="PRO_5036476466" evidence="1">
    <location>
        <begin position="19"/>
        <end position="93"/>
    </location>
</feature>
<gene>
    <name evidence="2" type="ORF">TNIN_196011</name>
</gene>
<keyword evidence="3" id="KW-1185">Reference proteome</keyword>
<feature type="signal peptide" evidence="1">
    <location>
        <begin position="1"/>
        <end position="18"/>
    </location>
</feature>
<reference evidence="2" key="1">
    <citation type="submission" date="2020-08" db="EMBL/GenBank/DDBJ databases">
        <title>Multicomponent nature underlies the extraordinary mechanical properties of spider dragline silk.</title>
        <authorList>
            <person name="Kono N."/>
            <person name="Nakamura H."/>
            <person name="Mori M."/>
            <person name="Yoshida Y."/>
            <person name="Ohtoshi R."/>
            <person name="Malay A.D."/>
            <person name="Moran D.A.P."/>
            <person name="Tomita M."/>
            <person name="Numata K."/>
            <person name="Arakawa K."/>
        </authorList>
    </citation>
    <scope>NUCLEOTIDE SEQUENCE</scope>
</reference>
<sequence>MNCLVITCFLFLIVGAHSMPWFYPWWFAPYYSNFNNEYGSSLGGAPIGLYNRRRDSGPYGESSEVSGVSVNNAKVGIYGRERKRPFYSDWPLL</sequence>
<name>A0A8X6YAZ5_9ARAC</name>
<evidence type="ECO:0000256" key="1">
    <source>
        <dbReference type="SAM" id="SignalP"/>
    </source>
</evidence>
<evidence type="ECO:0000313" key="3">
    <source>
        <dbReference type="Proteomes" id="UP000886998"/>
    </source>
</evidence>
<comment type="caution">
    <text evidence="2">The sequence shown here is derived from an EMBL/GenBank/DDBJ whole genome shotgun (WGS) entry which is preliminary data.</text>
</comment>
<evidence type="ECO:0000313" key="2">
    <source>
        <dbReference type="EMBL" id="GFY69460.1"/>
    </source>
</evidence>
<keyword evidence="1" id="KW-0732">Signal</keyword>
<organism evidence="2 3">
    <name type="scientific">Trichonephila inaurata madagascariensis</name>
    <dbReference type="NCBI Taxonomy" id="2747483"/>
    <lineage>
        <taxon>Eukaryota</taxon>
        <taxon>Metazoa</taxon>
        <taxon>Ecdysozoa</taxon>
        <taxon>Arthropoda</taxon>
        <taxon>Chelicerata</taxon>
        <taxon>Arachnida</taxon>
        <taxon>Araneae</taxon>
        <taxon>Araneomorphae</taxon>
        <taxon>Entelegynae</taxon>
        <taxon>Araneoidea</taxon>
        <taxon>Nephilidae</taxon>
        <taxon>Trichonephila</taxon>
        <taxon>Trichonephila inaurata</taxon>
    </lineage>
</organism>
<accession>A0A8X6YAZ5</accession>
<protein>
    <submittedName>
        <fullName evidence="2">Uncharacterized protein</fullName>
    </submittedName>
</protein>
<dbReference type="EMBL" id="BMAV01017623">
    <property type="protein sequence ID" value="GFY69460.1"/>
    <property type="molecule type" value="Genomic_DNA"/>
</dbReference>